<dbReference type="SUPFAM" id="SSF55874">
    <property type="entry name" value="ATPase domain of HSP90 chaperone/DNA topoisomerase II/histidine kinase"/>
    <property type="match status" value="1"/>
</dbReference>
<dbReference type="InterPro" id="IPR003660">
    <property type="entry name" value="HAMP_dom"/>
</dbReference>
<evidence type="ECO:0000256" key="12">
    <source>
        <dbReference type="SAM" id="Phobius"/>
    </source>
</evidence>
<keyword evidence="4" id="KW-1003">Cell membrane</keyword>
<feature type="transmembrane region" description="Helical" evidence="12">
    <location>
        <begin position="293"/>
        <end position="315"/>
    </location>
</feature>
<keyword evidence="7 12" id="KW-0812">Transmembrane</keyword>
<dbReference type="InterPro" id="IPR005467">
    <property type="entry name" value="His_kinase_dom"/>
</dbReference>
<keyword evidence="5" id="KW-0597">Phosphoprotein</keyword>
<evidence type="ECO:0000259" key="13">
    <source>
        <dbReference type="PROSITE" id="PS50109"/>
    </source>
</evidence>
<feature type="domain" description="Histidine kinase" evidence="13">
    <location>
        <begin position="485"/>
        <end position="591"/>
    </location>
</feature>
<dbReference type="EC" id="2.7.13.3" evidence="3"/>
<name>A0ABR8PUF0_9CLOT</name>
<dbReference type="Gene3D" id="3.30.565.10">
    <property type="entry name" value="Histidine kinase-like ATPase, C-terminal domain"/>
    <property type="match status" value="1"/>
</dbReference>
<dbReference type="Pfam" id="PF06580">
    <property type="entry name" value="His_kinase"/>
    <property type="match status" value="1"/>
</dbReference>
<keyword evidence="6" id="KW-0808">Transferase</keyword>
<evidence type="ECO:0000256" key="1">
    <source>
        <dbReference type="ARBA" id="ARBA00000085"/>
    </source>
</evidence>
<dbReference type="InterPro" id="IPR036890">
    <property type="entry name" value="HATPase_C_sf"/>
</dbReference>
<keyword evidence="16" id="KW-1185">Reference proteome</keyword>
<evidence type="ECO:0000256" key="6">
    <source>
        <dbReference type="ARBA" id="ARBA00022679"/>
    </source>
</evidence>
<gene>
    <name evidence="15" type="ORF">H9661_10320</name>
</gene>
<dbReference type="PANTHER" id="PTHR34220:SF7">
    <property type="entry name" value="SENSOR HISTIDINE KINASE YPDA"/>
    <property type="match status" value="1"/>
</dbReference>
<feature type="transmembrane region" description="Helical" evidence="12">
    <location>
        <begin position="20"/>
        <end position="38"/>
    </location>
</feature>
<evidence type="ECO:0000256" key="5">
    <source>
        <dbReference type="ARBA" id="ARBA00022553"/>
    </source>
</evidence>
<dbReference type="SMART" id="SM00387">
    <property type="entry name" value="HATPase_c"/>
    <property type="match status" value="1"/>
</dbReference>
<evidence type="ECO:0000259" key="14">
    <source>
        <dbReference type="PROSITE" id="PS50885"/>
    </source>
</evidence>
<keyword evidence="11 12" id="KW-0472">Membrane</keyword>
<feature type="domain" description="HAMP" evidence="14">
    <location>
        <begin position="317"/>
        <end position="369"/>
    </location>
</feature>
<dbReference type="InterPro" id="IPR033479">
    <property type="entry name" value="dCache_1"/>
</dbReference>
<dbReference type="Pfam" id="PF02518">
    <property type="entry name" value="HATPase_c"/>
    <property type="match status" value="1"/>
</dbReference>
<dbReference type="PANTHER" id="PTHR34220">
    <property type="entry name" value="SENSOR HISTIDINE KINASE YPDA"/>
    <property type="match status" value="1"/>
</dbReference>
<evidence type="ECO:0000313" key="15">
    <source>
        <dbReference type="EMBL" id="MBD7911753.1"/>
    </source>
</evidence>
<dbReference type="SMART" id="SM00304">
    <property type="entry name" value="HAMP"/>
    <property type="match status" value="1"/>
</dbReference>
<dbReference type="Gene3D" id="6.10.340.10">
    <property type="match status" value="1"/>
</dbReference>
<dbReference type="InterPro" id="IPR004358">
    <property type="entry name" value="Sig_transdc_His_kin-like_C"/>
</dbReference>
<evidence type="ECO:0000313" key="16">
    <source>
        <dbReference type="Proteomes" id="UP000627781"/>
    </source>
</evidence>
<dbReference type="Pfam" id="PF02743">
    <property type="entry name" value="dCache_1"/>
    <property type="match status" value="1"/>
</dbReference>
<evidence type="ECO:0000256" key="3">
    <source>
        <dbReference type="ARBA" id="ARBA00012438"/>
    </source>
</evidence>
<dbReference type="InterPro" id="IPR003594">
    <property type="entry name" value="HATPase_dom"/>
</dbReference>
<dbReference type="CDD" id="cd06225">
    <property type="entry name" value="HAMP"/>
    <property type="match status" value="1"/>
</dbReference>
<comment type="subcellular location">
    <subcellularLocation>
        <location evidence="2">Cell membrane</location>
        <topology evidence="2">Multi-pass membrane protein</topology>
    </subcellularLocation>
</comment>
<evidence type="ECO:0000256" key="10">
    <source>
        <dbReference type="ARBA" id="ARBA00023012"/>
    </source>
</evidence>
<protein>
    <recommendedName>
        <fullName evidence="3">histidine kinase</fullName>
        <ecNumber evidence="3">2.7.13.3</ecNumber>
    </recommendedName>
</protein>
<dbReference type="EMBL" id="JACSRA010000014">
    <property type="protein sequence ID" value="MBD7911753.1"/>
    <property type="molecule type" value="Genomic_DNA"/>
</dbReference>
<dbReference type="GO" id="GO:0016301">
    <property type="term" value="F:kinase activity"/>
    <property type="evidence" value="ECO:0007669"/>
    <property type="project" value="UniProtKB-KW"/>
</dbReference>
<comment type="catalytic activity">
    <reaction evidence="1">
        <text>ATP + protein L-histidine = ADP + protein N-phospho-L-histidine.</text>
        <dbReference type="EC" id="2.7.13.3"/>
    </reaction>
</comment>
<reference evidence="15 16" key="1">
    <citation type="submission" date="2020-08" db="EMBL/GenBank/DDBJ databases">
        <title>A Genomic Blueprint of the Chicken Gut Microbiome.</title>
        <authorList>
            <person name="Gilroy R."/>
            <person name="Ravi A."/>
            <person name="Getino M."/>
            <person name="Pursley I."/>
            <person name="Horton D.L."/>
            <person name="Alikhan N.-F."/>
            <person name="Baker D."/>
            <person name="Gharbi K."/>
            <person name="Hall N."/>
            <person name="Watson M."/>
            <person name="Adriaenssens E.M."/>
            <person name="Foster-Nyarko E."/>
            <person name="Jarju S."/>
            <person name="Secka A."/>
            <person name="Antonio M."/>
            <person name="Oren A."/>
            <person name="Chaudhuri R."/>
            <person name="La Ragione R.M."/>
            <person name="Hildebrand F."/>
            <person name="Pallen M.J."/>
        </authorList>
    </citation>
    <scope>NUCLEOTIDE SEQUENCE [LARGE SCALE GENOMIC DNA]</scope>
    <source>
        <strain evidence="15 16">Sa3CVN1</strain>
    </source>
</reference>
<evidence type="ECO:0000256" key="4">
    <source>
        <dbReference type="ARBA" id="ARBA00022475"/>
    </source>
</evidence>
<dbReference type="PROSITE" id="PS50109">
    <property type="entry name" value="HIS_KIN"/>
    <property type="match status" value="1"/>
</dbReference>
<evidence type="ECO:0000256" key="9">
    <source>
        <dbReference type="ARBA" id="ARBA00022989"/>
    </source>
</evidence>
<evidence type="ECO:0000256" key="7">
    <source>
        <dbReference type="ARBA" id="ARBA00022692"/>
    </source>
</evidence>
<dbReference type="RefSeq" id="WP_143317945.1">
    <property type="nucleotide sequence ID" value="NZ_JACSRA010000014.1"/>
</dbReference>
<proteinExistence type="predicted"/>
<dbReference type="PROSITE" id="PS50885">
    <property type="entry name" value="HAMP"/>
    <property type="match status" value="1"/>
</dbReference>
<dbReference type="InterPro" id="IPR010559">
    <property type="entry name" value="Sig_transdc_His_kin_internal"/>
</dbReference>
<dbReference type="PRINTS" id="PR00344">
    <property type="entry name" value="BCTRLSENSOR"/>
</dbReference>
<dbReference type="Proteomes" id="UP000627781">
    <property type="component" value="Unassembled WGS sequence"/>
</dbReference>
<sequence length="591" mass="68469">MKNGIRTMVNNIKIRNKLILTYLIVAIATVSVVGIYSTRKMTDIVIDRAINEARTNADTMQHRLEEILKLTTRVSDMIYSDEELNSIITGRYNDNAEVVKKYNNYTTLKNYLKYYKEISNITLYVENETLLGSDNILKVTDEIKEKDWYKNAIKDKGKISWNYIQDELSKSYYLSLVREVRNESGIKTGVLVININSQELNKIINLDSESNFIELDNQTILLSQNYRIGKESFNIVEEKNVENENRLILKGKFNDKESYIIWNSFGIEKTLKNRFGVFIVLPLSKITEQANKVILNIIEVVIIAIILSLVIIMFFSRNIASRINLLRNEMHRVVNGDFNVEKRIEGNDEIGQLYLDLNIMIESIKKLISEVYTEKIQKEKLKAYQREVEFKMLSSQINPHFLYNTLETIRMKAYCNGDKEIANIVKKLGKIMRRNLEVSGKKVVLESELKLIGDYLEIQSMRFEGMFKYYLNVDENLNLGNYEILPLLLQPIVENAFVHGFEGKKGKGEISLKIFIEGKYLMIEVDDNGLGIEEEKLLDIRKGFEKKDNNKKSIGMNNVNQRIKLHYGDEYGLKIDSELGRGTKVILCLPV</sequence>
<dbReference type="InterPro" id="IPR050640">
    <property type="entry name" value="Bact_2-comp_sensor_kinase"/>
</dbReference>
<keyword evidence="10" id="KW-0902">Two-component regulatory system</keyword>
<evidence type="ECO:0000256" key="8">
    <source>
        <dbReference type="ARBA" id="ARBA00022777"/>
    </source>
</evidence>
<comment type="caution">
    <text evidence="15">The sequence shown here is derived from an EMBL/GenBank/DDBJ whole genome shotgun (WGS) entry which is preliminary data.</text>
</comment>
<dbReference type="Pfam" id="PF00672">
    <property type="entry name" value="HAMP"/>
    <property type="match status" value="1"/>
</dbReference>
<evidence type="ECO:0000256" key="2">
    <source>
        <dbReference type="ARBA" id="ARBA00004651"/>
    </source>
</evidence>
<accession>A0ABR8PUF0</accession>
<dbReference type="SUPFAM" id="SSF158472">
    <property type="entry name" value="HAMP domain-like"/>
    <property type="match status" value="1"/>
</dbReference>
<organism evidence="15 16">
    <name type="scientific">Clostridium cibarium</name>
    <dbReference type="NCBI Taxonomy" id="2762247"/>
    <lineage>
        <taxon>Bacteria</taxon>
        <taxon>Bacillati</taxon>
        <taxon>Bacillota</taxon>
        <taxon>Clostridia</taxon>
        <taxon>Eubacteriales</taxon>
        <taxon>Clostridiaceae</taxon>
        <taxon>Clostridium</taxon>
    </lineage>
</organism>
<keyword evidence="9 12" id="KW-1133">Transmembrane helix</keyword>
<evidence type="ECO:0000256" key="11">
    <source>
        <dbReference type="ARBA" id="ARBA00023136"/>
    </source>
</evidence>
<keyword evidence="8 15" id="KW-0418">Kinase</keyword>